<dbReference type="OrthoDB" id="5191370at2"/>
<keyword evidence="1" id="KW-0812">Transmembrane</keyword>
<dbReference type="InParanoid" id="A0A1C4XPJ9"/>
<accession>A0A1C4XPJ9</accession>
<feature type="transmembrane region" description="Helical" evidence="1">
    <location>
        <begin position="9"/>
        <end position="30"/>
    </location>
</feature>
<protein>
    <recommendedName>
        <fullName evidence="4">ATP synthase protein I</fullName>
    </recommendedName>
</protein>
<gene>
    <name evidence="2" type="ORF">GA0070618_3228</name>
</gene>
<keyword evidence="1" id="KW-1133">Transmembrane helix</keyword>
<reference evidence="3" key="1">
    <citation type="submission" date="2016-06" db="EMBL/GenBank/DDBJ databases">
        <authorList>
            <person name="Varghese N."/>
            <person name="Submissions Spin"/>
        </authorList>
    </citation>
    <scope>NUCLEOTIDE SEQUENCE [LARGE SCALE GENOMIC DNA]</scope>
    <source>
        <strain evidence="3">DSM 43816</strain>
    </source>
</reference>
<evidence type="ECO:0000256" key="1">
    <source>
        <dbReference type="SAM" id="Phobius"/>
    </source>
</evidence>
<proteinExistence type="predicted"/>
<sequence>MIRQRLRHLVLPLLSSAGLLVLVTGAGWLVDGGVGAAGGAAGVALVTFSYAMSSLAVAWADSVHPKLVMSVGLTAYVTKFLLFGVVMFGVVDAGWGGIRMMAIAMIVATIGWVSVQVWWTFRDHRPQVSTPGD</sequence>
<dbReference type="AlphaFoldDB" id="A0A1C4XPJ9"/>
<feature type="transmembrane region" description="Helical" evidence="1">
    <location>
        <begin position="97"/>
        <end position="119"/>
    </location>
</feature>
<evidence type="ECO:0000313" key="2">
    <source>
        <dbReference type="EMBL" id="SCF10252.1"/>
    </source>
</evidence>
<evidence type="ECO:0000313" key="3">
    <source>
        <dbReference type="Proteomes" id="UP000198253"/>
    </source>
</evidence>
<evidence type="ECO:0008006" key="4">
    <source>
        <dbReference type="Google" id="ProtNLM"/>
    </source>
</evidence>
<keyword evidence="3" id="KW-1185">Reference proteome</keyword>
<organism evidence="2 3">
    <name type="scientific">Micromonospora echinospora</name>
    <name type="common">Micromonospora purpurea</name>
    <dbReference type="NCBI Taxonomy" id="1877"/>
    <lineage>
        <taxon>Bacteria</taxon>
        <taxon>Bacillati</taxon>
        <taxon>Actinomycetota</taxon>
        <taxon>Actinomycetes</taxon>
        <taxon>Micromonosporales</taxon>
        <taxon>Micromonosporaceae</taxon>
        <taxon>Micromonospora</taxon>
    </lineage>
</organism>
<feature type="transmembrane region" description="Helical" evidence="1">
    <location>
        <begin position="36"/>
        <end position="60"/>
    </location>
</feature>
<feature type="transmembrane region" description="Helical" evidence="1">
    <location>
        <begin position="67"/>
        <end position="91"/>
    </location>
</feature>
<dbReference type="Proteomes" id="UP000198253">
    <property type="component" value="Chromosome I"/>
</dbReference>
<dbReference type="RefSeq" id="WP_088982362.1">
    <property type="nucleotide sequence ID" value="NZ_LT607413.1"/>
</dbReference>
<dbReference type="EMBL" id="LT607413">
    <property type="protein sequence ID" value="SCF10252.1"/>
    <property type="molecule type" value="Genomic_DNA"/>
</dbReference>
<keyword evidence="1" id="KW-0472">Membrane</keyword>
<name>A0A1C4XPJ9_MICEC</name>